<keyword evidence="5 10" id="KW-1133">Transmembrane helix</keyword>
<evidence type="ECO:0000313" key="12">
    <source>
        <dbReference type="EMBL" id="WFD38262.1"/>
    </source>
</evidence>
<proteinExistence type="predicted"/>
<evidence type="ECO:0000256" key="9">
    <source>
        <dbReference type="SAM" id="MobiDB-lite"/>
    </source>
</evidence>
<dbReference type="GeneID" id="85224860"/>
<evidence type="ECO:0000256" key="2">
    <source>
        <dbReference type="ARBA" id="ARBA00022448"/>
    </source>
</evidence>
<dbReference type="RefSeq" id="XP_060121159.1">
    <property type="nucleotide sequence ID" value="XM_060265176.1"/>
</dbReference>
<feature type="compositionally biased region" description="Pro residues" evidence="9">
    <location>
        <begin position="715"/>
        <end position="724"/>
    </location>
</feature>
<gene>
    <name evidence="12" type="ORF">MJAP1_001211</name>
</gene>
<reference evidence="12" key="1">
    <citation type="submission" date="2023-03" db="EMBL/GenBank/DDBJ databases">
        <title>Mating type loci evolution in Malassezia.</title>
        <authorList>
            <person name="Coelho M.A."/>
        </authorList>
    </citation>
    <scope>NUCLEOTIDE SEQUENCE</scope>
    <source>
        <strain evidence="12">CBS 9431</strain>
    </source>
</reference>
<keyword evidence="13" id="KW-1185">Reference proteome</keyword>
<protein>
    <recommendedName>
        <fullName evidence="11">SMP-LTD domain-containing protein</fullName>
    </recommendedName>
</protein>
<dbReference type="PROSITE" id="PS51847">
    <property type="entry name" value="SMP"/>
    <property type="match status" value="1"/>
</dbReference>
<dbReference type="PANTHER" id="PTHR13466:SF19">
    <property type="entry name" value="NUCLEUS-VACUOLE JUNCTION PROTEIN 2"/>
    <property type="match status" value="1"/>
</dbReference>
<feature type="region of interest" description="Disordered" evidence="9">
    <location>
        <begin position="115"/>
        <end position="136"/>
    </location>
</feature>
<dbReference type="AlphaFoldDB" id="A0AAF0J930"/>
<evidence type="ECO:0000256" key="3">
    <source>
        <dbReference type="ARBA" id="ARBA00022692"/>
    </source>
</evidence>
<keyword evidence="4" id="KW-0256">Endoplasmic reticulum</keyword>
<feature type="region of interest" description="Disordered" evidence="9">
    <location>
        <begin position="37"/>
        <end position="57"/>
    </location>
</feature>
<feature type="region of interest" description="Disordered" evidence="9">
    <location>
        <begin position="616"/>
        <end position="762"/>
    </location>
</feature>
<dbReference type="GO" id="GO:0008289">
    <property type="term" value="F:lipid binding"/>
    <property type="evidence" value="ECO:0007669"/>
    <property type="project" value="UniProtKB-KW"/>
</dbReference>
<feature type="region of interest" description="Disordered" evidence="9">
    <location>
        <begin position="523"/>
        <end position="580"/>
    </location>
</feature>
<keyword evidence="7" id="KW-0446">Lipid-binding</keyword>
<evidence type="ECO:0000256" key="8">
    <source>
        <dbReference type="ARBA" id="ARBA00023136"/>
    </source>
</evidence>
<keyword evidence="8 10" id="KW-0472">Membrane</keyword>
<feature type="domain" description="SMP-LTD" evidence="11">
    <location>
        <begin position="318"/>
        <end position="509"/>
    </location>
</feature>
<dbReference type="GO" id="GO:0032865">
    <property type="term" value="C:ERMES complex"/>
    <property type="evidence" value="ECO:0007669"/>
    <property type="project" value="TreeGrafter"/>
</dbReference>
<dbReference type="GO" id="GO:0015914">
    <property type="term" value="P:phospholipid transport"/>
    <property type="evidence" value="ECO:0007669"/>
    <property type="project" value="TreeGrafter"/>
</dbReference>
<feature type="compositionally biased region" description="Low complexity" evidence="9">
    <location>
        <begin position="666"/>
        <end position="685"/>
    </location>
</feature>
<organism evidence="12 13">
    <name type="scientific">Malassezia japonica</name>
    <dbReference type="NCBI Taxonomy" id="223818"/>
    <lineage>
        <taxon>Eukaryota</taxon>
        <taxon>Fungi</taxon>
        <taxon>Dikarya</taxon>
        <taxon>Basidiomycota</taxon>
        <taxon>Ustilaginomycotina</taxon>
        <taxon>Malasseziomycetes</taxon>
        <taxon>Malasseziales</taxon>
        <taxon>Malasseziaceae</taxon>
        <taxon>Malassezia</taxon>
    </lineage>
</organism>
<dbReference type="GO" id="GO:0005789">
    <property type="term" value="C:endoplasmic reticulum membrane"/>
    <property type="evidence" value="ECO:0007669"/>
    <property type="project" value="UniProtKB-SubCell"/>
</dbReference>
<evidence type="ECO:0000256" key="6">
    <source>
        <dbReference type="ARBA" id="ARBA00023055"/>
    </source>
</evidence>
<name>A0AAF0J930_9BASI</name>
<evidence type="ECO:0000256" key="5">
    <source>
        <dbReference type="ARBA" id="ARBA00022989"/>
    </source>
</evidence>
<evidence type="ECO:0000256" key="10">
    <source>
        <dbReference type="SAM" id="Phobius"/>
    </source>
</evidence>
<evidence type="ECO:0000259" key="11">
    <source>
        <dbReference type="PROSITE" id="PS51847"/>
    </source>
</evidence>
<feature type="region of interest" description="Disordered" evidence="9">
    <location>
        <begin position="782"/>
        <end position="913"/>
    </location>
</feature>
<dbReference type="Proteomes" id="UP001217754">
    <property type="component" value="Chromosome 2"/>
</dbReference>
<dbReference type="PANTHER" id="PTHR13466">
    <property type="entry name" value="TEX2 PROTEIN-RELATED"/>
    <property type="match status" value="1"/>
</dbReference>
<feature type="compositionally biased region" description="Basic and acidic residues" evidence="9">
    <location>
        <begin position="877"/>
        <end position="887"/>
    </location>
</feature>
<feature type="compositionally biased region" description="Polar residues" evidence="9">
    <location>
        <begin position="570"/>
        <end position="579"/>
    </location>
</feature>
<accession>A0AAF0J930</accession>
<evidence type="ECO:0000256" key="4">
    <source>
        <dbReference type="ARBA" id="ARBA00022824"/>
    </source>
</evidence>
<feature type="compositionally biased region" description="Basic and acidic residues" evidence="9">
    <location>
        <begin position="701"/>
        <end position="714"/>
    </location>
</feature>
<keyword evidence="2" id="KW-0813">Transport</keyword>
<sequence>MGWLRDVFLYLVGGVTFLPLCLLCLYIYDLPAEAPLEESHSSPLNEPALTDEERSDAKSLLLQHQAREAERKEPGASHGGQADLSTWLIVKNSWKTLPRKSDVCFAKDGTRLAPSRRNTTAVDQDDEEAPETEAPKAQRSYISYVYRGLRGAASSDSLTDAAEEPMPGGDAGRTDDEYGVYFAILRPPMLYLYNAEDVTRPGTECVAKVCLTNKRISIWDRDVGDVEGDARAASSKPVAPEGTLFTKRNALHISAPGARRGEHWYLMTPRASQLEDWYFALLNATHASGIKTSREAVGDLFSTPDMKTLINTLDDIPDQMALRWLNAMLGRVFLAVAHTRAAEAGVLARLNRRIERMRFPRLLSDVKITSVDLGTAAPTFGRPILKKLTPEGEASMEMAMHYTGNMRIICSATLTIPLGQRFKPYKVSVVLAVVLRSLEGNLLLQIKPPPSNRIWYGFTTMPKLDIAIEPVVSARKVRWSLITGMLESKVRDSVAENLVVPHMNSVPFFSTQNEARRGGIWQEAGAKHSAPPDAAPELKVDPVPMPISPASTFSTLSSLSGLEEESPVSTRSDPASTSAAKGLSTLLSNHSAASLASAAAQAQPGKKRSRYRAWLTGRSATLDTPPMVRSNSDTLPDEELERRLSVPDAAEPTSDAFAEAGPSSVPPSESSVSASNSIKSLASSDEVPEPPEIVPVVPIRPDVRVPPEVPEHQETPPPPPPPPRQDTIVPRQETIAPPPRRFATSDEFGDIPTAPQRRSRMTTLARTLQDSMDRDGRQVIARDAKDALKRGWSNWSSKRVDGRTMRSEFGSPTGMLAEGEARPERPVPQPPIDLPASPSPAHKEAGATPVLDNPALQDAVLEAPAPSPSSTLPLDGEPVHSAEREEPPASDALGIVHQDKLPSLPATPVIPTE</sequence>
<keyword evidence="6" id="KW-0445">Lipid transport</keyword>
<comment type="subcellular location">
    <subcellularLocation>
        <location evidence="1">Endoplasmic reticulum membrane</location>
    </subcellularLocation>
</comment>
<keyword evidence="3 10" id="KW-0812">Transmembrane</keyword>
<dbReference type="CDD" id="cd21675">
    <property type="entry name" value="SMP_TEX2"/>
    <property type="match status" value="1"/>
</dbReference>
<evidence type="ECO:0000256" key="1">
    <source>
        <dbReference type="ARBA" id="ARBA00004586"/>
    </source>
</evidence>
<feature type="compositionally biased region" description="Low complexity" evidence="9">
    <location>
        <begin position="548"/>
        <end position="561"/>
    </location>
</feature>
<evidence type="ECO:0000313" key="13">
    <source>
        <dbReference type="Proteomes" id="UP001217754"/>
    </source>
</evidence>
<dbReference type="GO" id="GO:1990456">
    <property type="term" value="P:mitochondrion-endoplasmic reticulum membrane tethering"/>
    <property type="evidence" value="ECO:0007669"/>
    <property type="project" value="TreeGrafter"/>
</dbReference>
<dbReference type="EMBL" id="CP119959">
    <property type="protein sequence ID" value="WFD38262.1"/>
    <property type="molecule type" value="Genomic_DNA"/>
</dbReference>
<evidence type="ECO:0000256" key="7">
    <source>
        <dbReference type="ARBA" id="ARBA00023121"/>
    </source>
</evidence>
<dbReference type="InterPro" id="IPR031468">
    <property type="entry name" value="SMP_LBD"/>
</dbReference>
<feature type="transmembrane region" description="Helical" evidence="10">
    <location>
        <begin position="7"/>
        <end position="28"/>
    </location>
</feature>